<evidence type="ECO:0000256" key="1">
    <source>
        <dbReference type="ARBA" id="ARBA00005254"/>
    </source>
</evidence>
<dbReference type="FunFam" id="3.90.226.10:FF:000009">
    <property type="entry name" value="Carnitinyl-CoA dehydratase"/>
    <property type="match status" value="1"/>
</dbReference>
<dbReference type="GO" id="GO:0006635">
    <property type="term" value="P:fatty acid beta-oxidation"/>
    <property type="evidence" value="ECO:0007669"/>
    <property type="project" value="TreeGrafter"/>
</dbReference>
<protein>
    <submittedName>
        <fullName evidence="3">Enoyl-CoA hydratase</fullName>
    </submittedName>
</protein>
<comment type="caution">
    <text evidence="3">The sequence shown here is derived from an EMBL/GenBank/DDBJ whole genome shotgun (WGS) entry which is preliminary data.</text>
</comment>
<dbReference type="Proteomes" id="UP000248214">
    <property type="component" value="Unassembled WGS sequence"/>
</dbReference>
<evidence type="ECO:0000256" key="2">
    <source>
        <dbReference type="ARBA" id="ARBA00023239"/>
    </source>
</evidence>
<proteinExistence type="inferred from homology"/>
<gene>
    <name evidence="3" type="ORF">CR194_15175</name>
</gene>
<sequence length="261" mass="28421">MDMYEFLHLEKKDGVATLTIDRPPLNVLSKQVFREIKEAFETLAEDSEVVVTVLRTAGDKAFVAGADIKEFPEMIGNKEAKTSIMAGHDVLNVIDSFPKPTIVVLDGLTLGGGCELALAFDIRIAEEHVQIGLPEIKLGIFPGGGGTQRLSRLVGEAKAKELMYTGETISALEAKEIGLVNHVTNTGAGMTKAINMAETISNYSLQSLSRIKKAVDVGGEMNLKDGIDFEADLFAEVFQTEDVKEGVHAFIEKRKPTFKHK</sequence>
<dbReference type="EMBL" id="PDOD01000004">
    <property type="protein sequence ID" value="PYZ92183.1"/>
    <property type="molecule type" value="Genomic_DNA"/>
</dbReference>
<organism evidence="3 4">
    <name type="scientific">Salipaludibacillus keqinensis</name>
    <dbReference type="NCBI Taxonomy" id="2045207"/>
    <lineage>
        <taxon>Bacteria</taxon>
        <taxon>Bacillati</taxon>
        <taxon>Bacillota</taxon>
        <taxon>Bacilli</taxon>
        <taxon>Bacillales</taxon>
        <taxon>Bacillaceae</taxon>
    </lineage>
</organism>
<dbReference type="GO" id="GO:0016836">
    <property type="term" value="F:hydro-lyase activity"/>
    <property type="evidence" value="ECO:0007669"/>
    <property type="project" value="UniProtKB-ARBA"/>
</dbReference>
<dbReference type="Gene3D" id="1.10.12.10">
    <property type="entry name" value="Lyase 2-enoyl-coa Hydratase, Chain A, domain 2"/>
    <property type="match status" value="1"/>
</dbReference>
<keyword evidence="4" id="KW-1185">Reference proteome</keyword>
<dbReference type="Pfam" id="PF00378">
    <property type="entry name" value="ECH_1"/>
    <property type="match status" value="1"/>
</dbReference>
<dbReference type="InterPro" id="IPR029045">
    <property type="entry name" value="ClpP/crotonase-like_dom_sf"/>
</dbReference>
<dbReference type="OrthoDB" id="9775794at2"/>
<accession>A0A323THS8</accession>
<dbReference type="AlphaFoldDB" id="A0A323THS8"/>
<dbReference type="FunFam" id="1.10.12.10:FF:000001">
    <property type="entry name" value="Probable enoyl-CoA hydratase, mitochondrial"/>
    <property type="match status" value="1"/>
</dbReference>
<dbReference type="Gene3D" id="3.90.226.10">
    <property type="entry name" value="2-enoyl-CoA Hydratase, Chain A, domain 1"/>
    <property type="match status" value="1"/>
</dbReference>
<evidence type="ECO:0000313" key="4">
    <source>
        <dbReference type="Proteomes" id="UP000248214"/>
    </source>
</evidence>
<evidence type="ECO:0000313" key="3">
    <source>
        <dbReference type="EMBL" id="PYZ92183.1"/>
    </source>
</evidence>
<dbReference type="PANTHER" id="PTHR11941">
    <property type="entry name" value="ENOYL-COA HYDRATASE-RELATED"/>
    <property type="match status" value="1"/>
</dbReference>
<dbReference type="InterPro" id="IPR014748">
    <property type="entry name" value="Enoyl-CoA_hydra_C"/>
</dbReference>
<comment type="similarity">
    <text evidence="1">Belongs to the enoyl-CoA hydratase/isomerase family.</text>
</comment>
<name>A0A323THS8_9BACI</name>
<keyword evidence="2" id="KW-0456">Lyase</keyword>
<dbReference type="PANTHER" id="PTHR11941:SF54">
    <property type="entry name" value="ENOYL-COA HYDRATASE, MITOCHONDRIAL"/>
    <property type="match status" value="1"/>
</dbReference>
<reference evidence="3 4" key="1">
    <citation type="submission" date="2017-10" db="EMBL/GenBank/DDBJ databases">
        <title>Bacillus sp. nov., a halophilic bacterium isolated from a Keqin Lake.</title>
        <authorList>
            <person name="Wang H."/>
        </authorList>
    </citation>
    <scope>NUCLEOTIDE SEQUENCE [LARGE SCALE GENOMIC DNA]</scope>
    <source>
        <strain evidence="3 4">KQ-12</strain>
    </source>
</reference>
<dbReference type="SUPFAM" id="SSF52096">
    <property type="entry name" value="ClpP/crotonase"/>
    <property type="match status" value="1"/>
</dbReference>
<dbReference type="CDD" id="cd06558">
    <property type="entry name" value="crotonase-like"/>
    <property type="match status" value="1"/>
</dbReference>
<dbReference type="RefSeq" id="WP_110610584.1">
    <property type="nucleotide sequence ID" value="NZ_PDOD01000004.1"/>
</dbReference>
<dbReference type="InterPro" id="IPR001753">
    <property type="entry name" value="Enoyl-CoA_hydra/iso"/>
</dbReference>